<evidence type="ECO:0000313" key="3">
    <source>
        <dbReference type="Proteomes" id="UP001187531"/>
    </source>
</evidence>
<keyword evidence="3" id="KW-1185">Reference proteome</keyword>
<feature type="transmembrane region" description="Helical" evidence="1">
    <location>
        <begin position="28"/>
        <end position="47"/>
    </location>
</feature>
<feature type="non-terminal residue" evidence="2">
    <location>
        <position position="1"/>
    </location>
</feature>
<dbReference type="EMBL" id="JAVRJZ010000004">
    <property type="protein sequence ID" value="KAK2723212.1"/>
    <property type="molecule type" value="Genomic_DNA"/>
</dbReference>
<keyword evidence="1" id="KW-0472">Membrane</keyword>
<keyword evidence="1" id="KW-1133">Transmembrane helix</keyword>
<evidence type="ECO:0000256" key="1">
    <source>
        <dbReference type="SAM" id="Phobius"/>
    </source>
</evidence>
<feature type="non-terminal residue" evidence="2">
    <location>
        <position position="89"/>
    </location>
</feature>
<gene>
    <name evidence="2" type="ORF">QYM36_001776</name>
</gene>
<accession>A0AA88IM63</accession>
<comment type="caution">
    <text evidence="2">The sequence shown here is derived from an EMBL/GenBank/DDBJ whole genome shotgun (WGS) entry which is preliminary data.</text>
</comment>
<name>A0AA88IM63_ARTSF</name>
<evidence type="ECO:0000313" key="2">
    <source>
        <dbReference type="EMBL" id="KAK2723212.1"/>
    </source>
</evidence>
<protein>
    <submittedName>
        <fullName evidence="2">Uncharacterized protein</fullName>
    </submittedName>
</protein>
<dbReference type="Proteomes" id="UP001187531">
    <property type="component" value="Unassembled WGS sequence"/>
</dbReference>
<proteinExistence type="predicted"/>
<dbReference type="AlphaFoldDB" id="A0AA88IM63"/>
<reference evidence="2" key="1">
    <citation type="submission" date="2023-07" db="EMBL/GenBank/DDBJ databases">
        <title>Chromosome-level genome assembly of Artemia franciscana.</title>
        <authorList>
            <person name="Jo E."/>
        </authorList>
    </citation>
    <scope>NUCLEOTIDE SEQUENCE</scope>
    <source>
        <tissue evidence="2">Whole body</tissue>
    </source>
</reference>
<sequence length="89" mass="10880">KLKIHLQMMMKIFLEMHNPCYLWNVKPIFLLDLLTHLYIVNIMLTFLNRSRMLIGTKVCLRCHDLFLRFYMSKMKYCILNFLLSWAGRH</sequence>
<organism evidence="2 3">
    <name type="scientific">Artemia franciscana</name>
    <name type="common">Brine shrimp</name>
    <name type="synonym">Artemia sanfranciscana</name>
    <dbReference type="NCBI Taxonomy" id="6661"/>
    <lineage>
        <taxon>Eukaryota</taxon>
        <taxon>Metazoa</taxon>
        <taxon>Ecdysozoa</taxon>
        <taxon>Arthropoda</taxon>
        <taxon>Crustacea</taxon>
        <taxon>Branchiopoda</taxon>
        <taxon>Anostraca</taxon>
        <taxon>Artemiidae</taxon>
        <taxon>Artemia</taxon>
    </lineage>
</organism>
<keyword evidence="1" id="KW-0812">Transmembrane</keyword>